<dbReference type="InParanoid" id="C7ZN69"/>
<dbReference type="GeneID" id="9678069"/>
<proteinExistence type="predicted"/>
<evidence type="ECO:0000313" key="1">
    <source>
        <dbReference type="EMBL" id="EEU34545.1"/>
    </source>
</evidence>
<sequence length="261" mass="28753">MTGDGLADVVMISNGAISYLPNMGYGRPLQPLPTASSRCIWVWNGGNGWSPGAWLAAFPNTDYRSSVFASDIVGNGCTCLCVADSALGVTRMKFVDLASGNKLYLLNGYSISTPEREFRGFGMADIWIDVDLSYGHGKMFINPQVHQKFWFFTGPADFDNRFKASSPSELSLPQHLLPELDSEQNHELYRALKGLESQQGIYMEGLKPSSTPITATEQAYEMLLIAAAREGRSGVSRVIPREALTHLCRKLPHQIQRSSIL</sequence>
<dbReference type="RefSeq" id="XP_003040258.1">
    <property type="nucleotide sequence ID" value="XM_003040212.1"/>
</dbReference>
<keyword evidence="2" id="KW-1185">Reference proteome</keyword>
<evidence type="ECO:0000313" key="2">
    <source>
        <dbReference type="Proteomes" id="UP000005206"/>
    </source>
</evidence>
<dbReference type="SUPFAM" id="SSF69318">
    <property type="entry name" value="Integrin alpha N-terminal domain"/>
    <property type="match status" value="1"/>
</dbReference>
<protein>
    <submittedName>
        <fullName evidence="1">Uncharacterized protein</fullName>
    </submittedName>
</protein>
<dbReference type="InterPro" id="IPR028994">
    <property type="entry name" value="Integrin_alpha_N"/>
</dbReference>
<reference evidence="1 2" key="1">
    <citation type="journal article" date="2009" name="PLoS Genet.">
        <title>The genome of Nectria haematococca: contribution of supernumerary chromosomes to gene expansion.</title>
        <authorList>
            <person name="Coleman J.J."/>
            <person name="Rounsley S.D."/>
            <person name="Rodriguez-Carres M."/>
            <person name="Kuo A."/>
            <person name="Wasmann C.C."/>
            <person name="Grimwood J."/>
            <person name="Schmutz J."/>
            <person name="Taga M."/>
            <person name="White G.J."/>
            <person name="Zhou S."/>
            <person name="Schwartz D.C."/>
            <person name="Freitag M."/>
            <person name="Ma L.J."/>
            <person name="Danchin E.G."/>
            <person name="Henrissat B."/>
            <person name="Coutinho P.M."/>
            <person name="Nelson D.R."/>
            <person name="Straney D."/>
            <person name="Napoli C.A."/>
            <person name="Barker B.M."/>
            <person name="Gribskov M."/>
            <person name="Rep M."/>
            <person name="Kroken S."/>
            <person name="Molnar I."/>
            <person name="Rensing C."/>
            <person name="Kennell J.C."/>
            <person name="Zamora J."/>
            <person name="Farman M.L."/>
            <person name="Selker E.U."/>
            <person name="Salamov A."/>
            <person name="Shapiro H."/>
            <person name="Pangilinan J."/>
            <person name="Lindquist E."/>
            <person name="Lamers C."/>
            <person name="Grigoriev I.V."/>
            <person name="Geiser D.M."/>
            <person name="Covert S.F."/>
            <person name="Temporini E."/>
            <person name="Vanetten H.D."/>
        </authorList>
    </citation>
    <scope>NUCLEOTIDE SEQUENCE [LARGE SCALE GENOMIC DNA]</scope>
    <source>
        <strain evidence="2">ATCC MYA-4622 / CBS 123669 / FGSC 9596 / NRRL 45880 / 77-13-4</strain>
    </source>
</reference>
<accession>C7ZN69</accession>
<dbReference type="AlphaFoldDB" id="C7ZN69"/>
<dbReference type="HOGENOM" id="CLU_1065923_0_0_1"/>
<dbReference type="KEGG" id="nhe:NECHADRAFT_88827"/>
<gene>
    <name evidence="1" type="ORF">NECHADRAFT_88827</name>
</gene>
<dbReference type="STRING" id="660122.C7ZN69"/>
<dbReference type="VEuPathDB" id="FungiDB:NECHADRAFT_88827"/>
<name>C7ZN69_FUSV7</name>
<organism evidence="1 2">
    <name type="scientific">Fusarium vanettenii (strain ATCC MYA-4622 / CBS 123669 / FGSC 9596 / NRRL 45880 / 77-13-4)</name>
    <name type="common">Fusarium solani subsp. pisi</name>
    <dbReference type="NCBI Taxonomy" id="660122"/>
    <lineage>
        <taxon>Eukaryota</taxon>
        <taxon>Fungi</taxon>
        <taxon>Dikarya</taxon>
        <taxon>Ascomycota</taxon>
        <taxon>Pezizomycotina</taxon>
        <taxon>Sordariomycetes</taxon>
        <taxon>Hypocreomycetidae</taxon>
        <taxon>Hypocreales</taxon>
        <taxon>Nectriaceae</taxon>
        <taxon>Fusarium</taxon>
        <taxon>Fusarium solani species complex</taxon>
        <taxon>Fusarium vanettenii</taxon>
    </lineage>
</organism>
<dbReference type="Proteomes" id="UP000005206">
    <property type="component" value="Chromosome 17"/>
</dbReference>
<dbReference type="EMBL" id="GG698963">
    <property type="protein sequence ID" value="EEU34545.1"/>
    <property type="molecule type" value="Genomic_DNA"/>
</dbReference>